<name>A0AAW1IY73_POPJA</name>
<gene>
    <name evidence="2" type="ORF">QE152_g33162</name>
</gene>
<organism evidence="2 3">
    <name type="scientific">Popillia japonica</name>
    <name type="common">Japanese beetle</name>
    <dbReference type="NCBI Taxonomy" id="7064"/>
    <lineage>
        <taxon>Eukaryota</taxon>
        <taxon>Metazoa</taxon>
        <taxon>Ecdysozoa</taxon>
        <taxon>Arthropoda</taxon>
        <taxon>Hexapoda</taxon>
        <taxon>Insecta</taxon>
        <taxon>Pterygota</taxon>
        <taxon>Neoptera</taxon>
        <taxon>Endopterygota</taxon>
        <taxon>Coleoptera</taxon>
        <taxon>Polyphaga</taxon>
        <taxon>Scarabaeiformia</taxon>
        <taxon>Scarabaeidae</taxon>
        <taxon>Rutelinae</taxon>
        <taxon>Popillia</taxon>
    </lineage>
</organism>
<sequence length="109" mass="11896">MSLFFSLRVVAYPFPSFGRVIPSIDSRHSAMVSHDGGTRRVDAGVVFFSTASTATPVTPHRHQTDGRPAAPGAPTDVVSRAQIRREQYHHTMSLPAVRKTNTHVTPATM</sequence>
<keyword evidence="3" id="KW-1185">Reference proteome</keyword>
<dbReference type="AlphaFoldDB" id="A0AAW1IY73"/>
<protein>
    <recommendedName>
        <fullName evidence="4">Secreted protein</fullName>
    </recommendedName>
</protein>
<evidence type="ECO:0000313" key="3">
    <source>
        <dbReference type="Proteomes" id="UP001458880"/>
    </source>
</evidence>
<evidence type="ECO:0000313" key="2">
    <source>
        <dbReference type="EMBL" id="KAK9694997.1"/>
    </source>
</evidence>
<accession>A0AAW1IY73</accession>
<evidence type="ECO:0000256" key="1">
    <source>
        <dbReference type="SAM" id="MobiDB-lite"/>
    </source>
</evidence>
<comment type="caution">
    <text evidence="2">The sequence shown here is derived from an EMBL/GenBank/DDBJ whole genome shotgun (WGS) entry which is preliminary data.</text>
</comment>
<reference evidence="2 3" key="1">
    <citation type="journal article" date="2024" name="BMC Genomics">
        <title>De novo assembly and annotation of Popillia japonica's genome with initial clues to its potential as an invasive pest.</title>
        <authorList>
            <person name="Cucini C."/>
            <person name="Boschi S."/>
            <person name="Funari R."/>
            <person name="Cardaioli E."/>
            <person name="Iannotti N."/>
            <person name="Marturano G."/>
            <person name="Paoli F."/>
            <person name="Bruttini M."/>
            <person name="Carapelli A."/>
            <person name="Frati F."/>
            <person name="Nardi F."/>
        </authorList>
    </citation>
    <scope>NUCLEOTIDE SEQUENCE [LARGE SCALE GENOMIC DNA]</scope>
    <source>
        <strain evidence="2">DMR45628</strain>
    </source>
</reference>
<evidence type="ECO:0008006" key="4">
    <source>
        <dbReference type="Google" id="ProtNLM"/>
    </source>
</evidence>
<dbReference type="EMBL" id="JASPKY010000495">
    <property type="protein sequence ID" value="KAK9694997.1"/>
    <property type="molecule type" value="Genomic_DNA"/>
</dbReference>
<dbReference type="Proteomes" id="UP001458880">
    <property type="component" value="Unassembled WGS sequence"/>
</dbReference>
<proteinExistence type="predicted"/>
<feature type="region of interest" description="Disordered" evidence="1">
    <location>
        <begin position="54"/>
        <end position="77"/>
    </location>
</feature>